<keyword evidence="2" id="KW-0812">Transmembrane</keyword>
<organism evidence="5 6">
    <name type="scientific">Rhodococcus erythropolis</name>
    <name type="common">Arthrobacter picolinophilus</name>
    <dbReference type="NCBI Taxonomy" id="1833"/>
    <lineage>
        <taxon>Bacteria</taxon>
        <taxon>Bacillati</taxon>
        <taxon>Actinomycetota</taxon>
        <taxon>Actinomycetes</taxon>
        <taxon>Mycobacteriales</taxon>
        <taxon>Nocardiaceae</taxon>
        <taxon>Rhodococcus</taxon>
        <taxon>Rhodococcus erythropolis group</taxon>
    </lineage>
</organism>
<dbReference type="GO" id="GO:0005886">
    <property type="term" value="C:plasma membrane"/>
    <property type="evidence" value="ECO:0007669"/>
    <property type="project" value="UniProtKB-SubCell"/>
</dbReference>
<dbReference type="PROSITE" id="PS50850">
    <property type="entry name" value="MFS"/>
    <property type="match status" value="1"/>
</dbReference>
<sequence length="408" mass="41470">MSESTNKGLLSAYREIFAAPGSVAFSAAGFVARLPIAMIGIGIVTMISQLRGDYALAGALAAVFALSSAIIAPAVSRAVDRFGQRAVLPIAAAVSVTAIGALLLAVRMEAPDWLLFVLVVPGGATPTIGAMIRARWVAIYVGKPQLRTAFAFESVVDELCFVAGPVISVGLSIGLFPEAGPLAGLILLVTGTLLLVIQRGTEPKVHPRRPGRGRSVLGNHVMWIVIVIMVMLGTIFGVIDVGAIAFTEEQNSPGSATLVLALFAGGSGIAGLIFGSMHPARSLRGQLMIASSAVAVLSVPLLLVGNVAALAGAYVLAGATVAPTLIIATALVEQIVPPEKLTEGMTLTVTGLGVGVALGSALAGQLIDRYDVSSAYMLAVGAAVAASIVTACLFVKPSASTARPSSIE</sequence>
<dbReference type="SUPFAM" id="SSF103473">
    <property type="entry name" value="MFS general substrate transporter"/>
    <property type="match status" value="1"/>
</dbReference>
<evidence type="ECO:0000256" key="2">
    <source>
        <dbReference type="ARBA" id="ARBA00022692"/>
    </source>
</evidence>
<keyword evidence="4" id="KW-0472">Membrane</keyword>
<evidence type="ECO:0000313" key="5">
    <source>
        <dbReference type="EMBL" id="MBH5142873.1"/>
    </source>
</evidence>
<dbReference type="InterPro" id="IPR020846">
    <property type="entry name" value="MFS_dom"/>
</dbReference>
<dbReference type="Proteomes" id="UP000627573">
    <property type="component" value="Unassembled WGS sequence"/>
</dbReference>
<keyword evidence="3" id="KW-1133">Transmembrane helix</keyword>
<evidence type="ECO:0000256" key="3">
    <source>
        <dbReference type="ARBA" id="ARBA00022989"/>
    </source>
</evidence>
<dbReference type="EMBL" id="JAECSB010000030">
    <property type="protein sequence ID" value="MBH5142873.1"/>
    <property type="molecule type" value="Genomic_DNA"/>
</dbReference>
<gene>
    <name evidence="5" type="ORF">I3517_09620</name>
</gene>
<protein>
    <submittedName>
        <fullName evidence="5">MFS transporter</fullName>
    </submittedName>
</protein>
<comment type="subcellular location">
    <subcellularLocation>
        <location evidence="1">Cell membrane</location>
        <topology evidence="1">Multi-pass membrane protein</topology>
    </subcellularLocation>
</comment>
<comment type="caution">
    <text evidence="5">The sequence shown here is derived from an EMBL/GenBank/DDBJ whole genome shotgun (WGS) entry which is preliminary data.</text>
</comment>
<dbReference type="InterPro" id="IPR036259">
    <property type="entry name" value="MFS_trans_sf"/>
</dbReference>
<dbReference type="InterPro" id="IPR011701">
    <property type="entry name" value="MFS"/>
</dbReference>
<dbReference type="PANTHER" id="PTHR23542:SF1">
    <property type="entry name" value="MAJOR FACILITATOR SUPERFAMILY (MFS) PROFILE DOMAIN-CONTAINING PROTEIN"/>
    <property type="match status" value="1"/>
</dbReference>
<evidence type="ECO:0000256" key="4">
    <source>
        <dbReference type="ARBA" id="ARBA00023136"/>
    </source>
</evidence>
<dbReference type="GO" id="GO:0022857">
    <property type="term" value="F:transmembrane transporter activity"/>
    <property type="evidence" value="ECO:0007669"/>
    <property type="project" value="InterPro"/>
</dbReference>
<dbReference type="AlphaFoldDB" id="A0A1F2Q5F8"/>
<accession>A0A1F2Q5F8</accession>
<dbReference type="Gene3D" id="1.20.1250.20">
    <property type="entry name" value="MFS general substrate transporter like domains"/>
    <property type="match status" value="2"/>
</dbReference>
<proteinExistence type="predicted"/>
<keyword evidence="6" id="KW-1185">Reference proteome</keyword>
<evidence type="ECO:0000313" key="6">
    <source>
        <dbReference type="Proteomes" id="UP000627573"/>
    </source>
</evidence>
<reference evidence="5 6" key="1">
    <citation type="submission" date="2020-12" db="EMBL/GenBank/DDBJ databases">
        <title>Draft genome sequence of furan degrading bacterial strain FUR100.</title>
        <authorList>
            <person name="Woiski C."/>
        </authorList>
    </citation>
    <scope>NUCLEOTIDE SEQUENCE [LARGE SCALE GENOMIC DNA]</scope>
    <source>
        <strain evidence="5 6">FUR100</strain>
    </source>
</reference>
<dbReference type="RefSeq" id="WP_070384590.1">
    <property type="nucleotide sequence ID" value="NZ_JAECSB010000030.1"/>
</dbReference>
<dbReference type="PANTHER" id="PTHR23542">
    <property type="match status" value="1"/>
</dbReference>
<evidence type="ECO:0000256" key="1">
    <source>
        <dbReference type="ARBA" id="ARBA00004651"/>
    </source>
</evidence>
<name>A0A1F2Q5F8_RHOER</name>
<dbReference type="Pfam" id="PF07690">
    <property type="entry name" value="MFS_1"/>
    <property type="match status" value="1"/>
</dbReference>